<evidence type="ECO:0000256" key="1">
    <source>
        <dbReference type="SAM" id="Phobius"/>
    </source>
</evidence>
<dbReference type="AlphaFoldDB" id="A0A2M8ENN3"/>
<gene>
    <name evidence="2" type="ORF">CO057_03495</name>
</gene>
<dbReference type="EMBL" id="PFSI01000050">
    <property type="protein sequence ID" value="PJC24362.1"/>
    <property type="molecule type" value="Genomic_DNA"/>
</dbReference>
<keyword evidence="1" id="KW-0472">Membrane</keyword>
<evidence type="ECO:0000313" key="3">
    <source>
        <dbReference type="Proteomes" id="UP000230251"/>
    </source>
</evidence>
<sequence>MFATVDLLNTALKTWVFTAADVPTYLEDCSNYYRVDYSIDGTTKPVSATTDEQYQQECESRNASAYENYAREKSTSAVRNLAMLIVALPLFLLHFRIVLRDWREMSGNQKLKTNSKS</sequence>
<accession>A0A2M8ENN3</accession>
<organism evidence="2 3">
    <name type="scientific">Candidatus Uhrbacteria bacterium CG_4_9_14_0_2_um_filter_41_50</name>
    <dbReference type="NCBI Taxonomy" id="1975031"/>
    <lineage>
        <taxon>Bacteria</taxon>
        <taxon>Candidatus Uhriibacteriota</taxon>
    </lineage>
</organism>
<name>A0A2M8ENN3_9BACT</name>
<proteinExistence type="predicted"/>
<keyword evidence="1" id="KW-0812">Transmembrane</keyword>
<keyword evidence="1" id="KW-1133">Transmembrane helix</keyword>
<comment type="caution">
    <text evidence="2">The sequence shown here is derived from an EMBL/GenBank/DDBJ whole genome shotgun (WGS) entry which is preliminary data.</text>
</comment>
<dbReference type="Proteomes" id="UP000230251">
    <property type="component" value="Unassembled WGS sequence"/>
</dbReference>
<feature type="transmembrane region" description="Helical" evidence="1">
    <location>
        <begin position="81"/>
        <end position="99"/>
    </location>
</feature>
<evidence type="ECO:0000313" key="2">
    <source>
        <dbReference type="EMBL" id="PJC24362.1"/>
    </source>
</evidence>
<protein>
    <submittedName>
        <fullName evidence="2">Uncharacterized protein</fullName>
    </submittedName>
</protein>
<reference evidence="3" key="1">
    <citation type="submission" date="2017-09" db="EMBL/GenBank/DDBJ databases">
        <title>Depth-based differentiation of microbial function through sediment-hosted aquifers and enrichment of novel symbionts in the deep terrestrial subsurface.</title>
        <authorList>
            <person name="Probst A.J."/>
            <person name="Ladd B."/>
            <person name="Jarett J.K."/>
            <person name="Geller-Mcgrath D.E."/>
            <person name="Sieber C.M.K."/>
            <person name="Emerson J.B."/>
            <person name="Anantharaman K."/>
            <person name="Thomas B.C."/>
            <person name="Malmstrom R."/>
            <person name="Stieglmeier M."/>
            <person name="Klingl A."/>
            <person name="Woyke T."/>
            <person name="Ryan C.M."/>
            <person name="Banfield J.F."/>
        </authorList>
    </citation>
    <scope>NUCLEOTIDE SEQUENCE [LARGE SCALE GENOMIC DNA]</scope>
</reference>